<proteinExistence type="inferred from homology"/>
<keyword evidence="5" id="KW-0732">Signal</keyword>
<dbReference type="PANTHER" id="PTHR10426:SF136">
    <property type="entry name" value="PROTEIN STRICTOSIDINE SYNTHASE-LIKE 9-LIKE"/>
    <property type="match status" value="1"/>
</dbReference>
<evidence type="ECO:0000256" key="2">
    <source>
        <dbReference type="ARBA" id="ARBA00009191"/>
    </source>
</evidence>
<comment type="similarity">
    <text evidence="2">Belongs to the strictosidine synthase family.</text>
</comment>
<evidence type="ECO:0000313" key="7">
    <source>
        <dbReference type="EMBL" id="CAK9147877.1"/>
    </source>
</evidence>
<dbReference type="Pfam" id="PF03088">
    <property type="entry name" value="Str_synth"/>
    <property type="match status" value="1"/>
</dbReference>
<dbReference type="PANTHER" id="PTHR10426">
    <property type="entry name" value="STRICTOSIDINE SYNTHASE-RELATED"/>
    <property type="match status" value="1"/>
</dbReference>
<feature type="signal peptide" evidence="5">
    <location>
        <begin position="1"/>
        <end position="28"/>
    </location>
</feature>
<dbReference type="Proteomes" id="UP001642360">
    <property type="component" value="Unassembled WGS sequence"/>
</dbReference>
<protein>
    <recommendedName>
        <fullName evidence="6">Strictosidine synthase conserved region domain-containing protein</fullName>
    </recommendedName>
</protein>
<name>A0ABC8RSS4_9AQUA</name>
<accession>A0ABC8RSS4</accession>
<evidence type="ECO:0000256" key="1">
    <source>
        <dbReference type="ARBA" id="ARBA00004116"/>
    </source>
</evidence>
<dbReference type="SUPFAM" id="SSF63829">
    <property type="entry name" value="Calcium-dependent phosphotriesterase"/>
    <property type="match status" value="1"/>
</dbReference>
<evidence type="ECO:0000259" key="6">
    <source>
        <dbReference type="Pfam" id="PF03088"/>
    </source>
</evidence>
<sequence length="350" mass="38333">MGLNSSLRKMALLSIFFLFFFLPYAVISSDPYPYFTKLPLPTGVTGPDCIAFDPLGGGPYAGVGDGRILKWQGPGVGFQDFAYTSPNRTKDVCDGTNDPHLGPTCGRPDDMSFHILTGNLYIVDAFLGLFVVGLEGGLATKLATSADGVPFRFLTGVDIDQLKGTVYFSDLSETYDLRNVTQPNFKPDSSSGRLLKYDPIEKEVIVLMQGINGSSGLALSVDNTFIAFSEFFNDRILKFHLIGLDANTTEVLLNFNENPTKIKRTILGDFWVAEDIGDEENEPVTKPQGIRFNAFGGVLETKDFSAQYDHASLHTIIEHNGALYTGSRSATIDFIGIYTQQPTNYHVASK</sequence>
<organism evidence="7 8">
    <name type="scientific">Ilex paraguariensis</name>
    <name type="common">yerba mate</name>
    <dbReference type="NCBI Taxonomy" id="185542"/>
    <lineage>
        <taxon>Eukaryota</taxon>
        <taxon>Viridiplantae</taxon>
        <taxon>Streptophyta</taxon>
        <taxon>Embryophyta</taxon>
        <taxon>Tracheophyta</taxon>
        <taxon>Spermatophyta</taxon>
        <taxon>Magnoliopsida</taxon>
        <taxon>eudicotyledons</taxon>
        <taxon>Gunneridae</taxon>
        <taxon>Pentapetalae</taxon>
        <taxon>asterids</taxon>
        <taxon>campanulids</taxon>
        <taxon>Aquifoliales</taxon>
        <taxon>Aquifoliaceae</taxon>
        <taxon>Ilex</taxon>
    </lineage>
</organism>
<dbReference type="GO" id="GO:0005773">
    <property type="term" value="C:vacuole"/>
    <property type="evidence" value="ECO:0007669"/>
    <property type="project" value="UniProtKB-SubCell"/>
</dbReference>
<dbReference type="Gene3D" id="2.120.10.30">
    <property type="entry name" value="TolB, C-terminal domain"/>
    <property type="match status" value="1"/>
</dbReference>
<dbReference type="AlphaFoldDB" id="A0ABC8RSS4"/>
<keyword evidence="3" id="KW-0926">Vacuole</keyword>
<comment type="caution">
    <text evidence="7">The sequence shown here is derived from an EMBL/GenBank/DDBJ whole genome shotgun (WGS) entry which is preliminary data.</text>
</comment>
<comment type="subcellular location">
    <subcellularLocation>
        <location evidence="1">Vacuole</location>
    </subcellularLocation>
</comment>
<gene>
    <name evidence="7" type="ORF">ILEXP_LOCUS15812</name>
</gene>
<dbReference type="InterPro" id="IPR018119">
    <property type="entry name" value="Strictosidine_synth_cons-reg"/>
</dbReference>
<evidence type="ECO:0000313" key="8">
    <source>
        <dbReference type="Proteomes" id="UP001642360"/>
    </source>
</evidence>
<evidence type="ECO:0000256" key="4">
    <source>
        <dbReference type="ARBA" id="ARBA00023180"/>
    </source>
</evidence>
<evidence type="ECO:0000256" key="5">
    <source>
        <dbReference type="SAM" id="SignalP"/>
    </source>
</evidence>
<dbReference type="InterPro" id="IPR011042">
    <property type="entry name" value="6-blade_b-propeller_TolB-like"/>
</dbReference>
<keyword evidence="8" id="KW-1185">Reference proteome</keyword>
<dbReference type="EMBL" id="CAUOFW020001724">
    <property type="protein sequence ID" value="CAK9147877.1"/>
    <property type="molecule type" value="Genomic_DNA"/>
</dbReference>
<evidence type="ECO:0000256" key="3">
    <source>
        <dbReference type="ARBA" id="ARBA00022554"/>
    </source>
</evidence>
<feature type="chain" id="PRO_5044889098" description="Strictosidine synthase conserved region domain-containing protein" evidence="5">
    <location>
        <begin position="29"/>
        <end position="350"/>
    </location>
</feature>
<reference evidence="7 8" key="1">
    <citation type="submission" date="2024-02" db="EMBL/GenBank/DDBJ databases">
        <authorList>
            <person name="Vignale AGUSTIN F."/>
            <person name="Sosa J E."/>
            <person name="Modenutti C."/>
        </authorList>
    </citation>
    <scope>NUCLEOTIDE SEQUENCE [LARGE SCALE GENOMIC DNA]</scope>
</reference>
<keyword evidence="4" id="KW-0325">Glycoprotein</keyword>
<feature type="domain" description="Strictosidine synthase conserved region" evidence="6">
    <location>
        <begin position="156"/>
        <end position="242"/>
    </location>
</feature>